<dbReference type="Proteomes" id="UP001229421">
    <property type="component" value="Unassembled WGS sequence"/>
</dbReference>
<sequence>MMMTLMNFDLIDDPTQLEFVEAPLYLPRLFVSPSCLPDFTKVLEDQDVACKKAKLLNEALRVAKTTQDQERVEQLHNACASVRLEIECLENEAYVMRTELAKRIYVEVTSEKEMRAVVHLWRGTGAGVTPGMRCFRGKVYVPMKAYKNQWRTQYLFHYKNWNQVRVNARETFSPRLNRPVKL</sequence>
<name>A0AAD8JZK9_TARER</name>
<protein>
    <submittedName>
        <fullName evidence="1">Uncharacterized protein</fullName>
    </submittedName>
</protein>
<dbReference type="EMBL" id="JAUHHV010000009">
    <property type="protein sequence ID" value="KAK1412844.1"/>
    <property type="molecule type" value="Genomic_DNA"/>
</dbReference>
<gene>
    <name evidence="1" type="ORF">QVD17_34389</name>
</gene>
<evidence type="ECO:0000313" key="1">
    <source>
        <dbReference type="EMBL" id="KAK1412844.1"/>
    </source>
</evidence>
<reference evidence="1" key="1">
    <citation type="journal article" date="2023" name="bioRxiv">
        <title>Improved chromosome-level genome assembly for marigold (Tagetes erecta).</title>
        <authorList>
            <person name="Jiang F."/>
            <person name="Yuan L."/>
            <person name="Wang S."/>
            <person name="Wang H."/>
            <person name="Xu D."/>
            <person name="Wang A."/>
            <person name="Fan W."/>
        </authorList>
    </citation>
    <scope>NUCLEOTIDE SEQUENCE</scope>
    <source>
        <strain evidence="1">WSJ</strain>
        <tissue evidence="1">Leaf</tissue>
    </source>
</reference>
<dbReference type="AlphaFoldDB" id="A0AAD8JZK9"/>
<evidence type="ECO:0000313" key="2">
    <source>
        <dbReference type="Proteomes" id="UP001229421"/>
    </source>
</evidence>
<accession>A0AAD8JZK9</accession>
<comment type="caution">
    <text evidence="1">The sequence shown here is derived from an EMBL/GenBank/DDBJ whole genome shotgun (WGS) entry which is preliminary data.</text>
</comment>
<organism evidence="1 2">
    <name type="scientific">Tagetes erecta</name>
    <name type="common">African marigold</name>
    <dbReference type="NCBI Taxonomy" id="13708"/>
    <lineage>
        <taxon>Eukaryota</taxon>
        <taxon>Viridiplantae</taxon>
        <taxon>Streptophyta</taxon>
        <taxon>Embryophyta</taxon>
        <taxon>Tracheophyta</taxon>
        <taxon>Spermatophyta</taxon>
        <taxon>Magnoliopsida</taxon>
        <taxon>eudicotyledons</taxon>
        <taxon>Gunneridae</taxon>
        <taxon>Pentapetalae</taxon>
        <taxon>asterids</taxon>
        <taxon>campanulids</taxon>
        <taxon>Asterales</taxon>
        <taxon>Asteraceae</taxon>
        <taxon>Asteroideae</taxon>
        <taxon>Heliantheae alliance</taxon>
        <taxon>Tageteae</taxon>
        <taxon>Tagetes</taxon>
    </lineage>
</organism>
<proteinExistence type="predicted"/>
<keyword evidence="2" id="KW-1185">Reference proteome</keyword>